<evidence type="ECO:0000313" key="2">
    <source>
        <dbReference type="Proteomes" id="UP000029578"/>
    </source>
</evidence>
<sequence length="206" mass="23106">MNAQEAQNIKWSENIIIVDGDYIDHVAFDLIVNFERMLNRRIPAADFSQCVVNIALDGRLKPGNHETQVVLLHDKQNPKLENFAPADYAKELNGQAFKDSQLGEFIINAIATGDEVAKKDDVLLDLLKTILNHEEVKRIMVVSNAEDSQLMSTLRSTLRDVDDELKHITLFAMQPLEGGNFKQQILGYSLLNAMGISASEIESKIK</sequence>
<evidence type="ECO:0008006" key="3">
    <source>
        <dbReference type="Google" id="ProtNLM"/>
    </source>
</evidence>
<organism evidence="1 2">
    <name type="scientific">Prevotella melaninogenica DNF00666</name>
    <dbReference type="NCBI Taxonomy" id="1401073"/>
    <lineage>
        <taxon>Bacteria</taxon>
        <taxon>Pseudomonadati</taxon>
        <taxon>Bacteroidota</taxon>
        <taxon>Bacteroidia</taxon>
        <taxon>Bacteroidales</taxon>
        <taxon>Prevotellaceae</taxon>
        <taxon>Prevotella</taxon>
    </lineage>
</organism>
<comment type="caution">
    <text evidence="1">The sequence shown here is derived from an EMBL/GenBank/DDBJ whole genome shotgun (WGS) entry which is preliminary data.</text>
</comment>
<protein>
    <recommendedName>
        <fullName evidence="3">L-selectin</fullName>
    </recommendedName>
</protein>
<dbReference type="Proteomes" id="UP000029578">
    <property type="component" value="Unassembled WGS sequence"/>
</dbReference>
<dbReference type="RefSeq" id="WP_036862686.1">
    <property type="nucleotide sequence ID" value="NZ_JRNS01000183.1"/>
</dbReference>
<dbReference type="AlphaFoldDB" id="A0A096D5J9"/>
<dbReference type="EMBL" id="JRNS01000183">
    <property type="protein sequence ID" value="KGF52789.1"/>
    <property type="molecule type" value="Genomic_DNA"/>
</dbReference>
<dbReference type="InterPro" id="IPR046729">
    <property type="entry name" value="DUF6621"/>
</dbReference>
<name>A0A096D5J9_9BACT</name>
<accession>A0A096D5J9</accession>
<evidence type="ECO:0000313" key="1">
    <source>
        <dbReference type="EMBL" id="KGF52789.1"/>
    </source>
</evidence>
<proteinExistence type="predicted"/>
<gene>
    <name evidence="1" type="ORF">HMPREF0661_02870</name>
</gene>
<dbReference type="Pfam" id="PF20326">
    <property type="entry name" value="DUF6621"/>
    <property type="match status" value="1"/>
</dbReference>
<reference evidence="1 2" key="1">
    <citation type="submission" date="2014-07" db="EMBL/GenBank/DDBJ databases">
        <authorList>
            <person name="McCorrison J."/>
            <person name="Sanka R."/>
            <person name="Torralba M."/>
            <person name="Gillis M."/>
            <person name="Haft D.H."/>
            <person name="Methe B."/>
            <person name="Sutton G."/>
            <person name="Nelson K.E."/>
        </authorList>
    </citation>
    <scope>NUCLEOTIDE SEQUENCE [LARGE SCALE GENOMIC DNA]</scope>
    <source>
        <strain evidence="1 2">DNF00666</strain>
    </source>
</reference>